<proteinExistence type="predicted"/>
<dbReference type="EMBL" id="AGNL01012813">
    <property type="protein sequence ID" value="EJK67674.1"/>
    <property type="molecule type" value="Genomic_DNA"/>
</dbReference>
<name>K0SRT8_THAOC</name>
<sequence>ERVLHGGKGGKGDKSDKGGKAKNNKAHKANKYIGPGDCLATYQAIVSNRNYAYSGAGECLDDMAVELTCESASKCSYAEHSLRPGSDYAMEACATFDPSKELVYDAGTGTCTLGADGIGLKRRQENSCRVPTAELSFKMMFDAMDSSGVHIDFSRNGGVTFYTEEEGNSTREAVPASLFQRNLQQVSTCGECQAPLYTVGYTQGLSTPWNGENDRLDLSSPFGENVYFDLYYPVRVESPGFPEGQARQASAKIATIGTVHVPPQIMEGQVHRYSYTLDGAIEGQSASPSALAVIKQRTSGTGCNPLFIYSHGDEGFPAENNRLLVELAKYGFIVAAPYHGAVPRAVADRPNQVVSVYRKLKAEFSSANSANSAICDEVAVGGHSFGSFTSLAVAYGHEVPQKLKEDFKLPEVPEFKTPDDMKIKAVAVFAPSTLYVLGNALFNSVTNSGGVTTIPGLEKPTIPTLVVAATKDTTSPAALNAIPLFLSVCKNAPKDSSTYGIFVKGAEQVLTRLVMEIKILVICAPFIFPTSTLQSTTDAMTVRR</sequence>
<gene>
    <name evidence="2" type="ORF">THAOC_11264</name>
</gene>
<organism evidence="2 3">
    <name type="scientific">Thalassiosira oceanica</name>
    <name type="common">Marine diatom</name>
    <dbReference type="NCBI Taxonomy" id="159749"/>
    <lineage>
        <taxon>Eukaryota</taxon>
        <taxon>Sar</taxon>
        <taxon>Stramenopiles</taxon>
        <taxon>Ochrophyta</taxon>
        <taxon>Bacillariophyta</taxon>
        <taxon>Coscinodiscophyceae</taxon>
        <taxon>Thalassiosirophycidae</taxon>
        <taxon>Thalassiosirales</taxon>
        <taxon>Thalassiosiraceae</taxon>
        <taxon>Thalassiosira</taxon>
    </lineage>
</organism>
<dbReference type="AlphaFoldDB" id="K0SRT8"/>
<evidence type="ECO:0000256" key="1">
    <source>
        <dbReference type="SAM" id="MobiDB-lite"/>
    </source>
</evidence>
<dbReference type="GO" id="GO:0015996">
    <property type="term" value="P:chlorophyll catabolic process"/>
    <property type="evidence" value="ECO:0007669"/>
    <property type="project" value="UniProtKB-UniPathway"/>
</dbReference>
<dbReference type="Proteomes" id="UP000266841">
    <property type="component" value="Unassembled WGS sequence"/>
</dbReference>
<dbReference type="ESTHER" id="thaoc-k0srt8">
    <property type="family name" value="UCP031982"/>
</dbReference>
<dbReference type="eggNOG" id="ENOG502T0AD">
    <property type="taxonomic scope" value="Eukaryota"/>
</dbReference>
<dbReference type="UniPathway" id="UPA00674"/>
<evidence type="ECO:0000313" key="3">
    <source>
        <dbReference type="Proteomes" id="UP000266841"/>
    </source>
</evidence>
<keyword evidence="3" id="KW-1185">Reference proteome</keyword>
<feature type="non-terminal residue" evidence="2">
    <location>
        <position position="1"/>
    </location>
</feature>
<dbReference type="InterPro" id="IPR029058">
    <property type="entry name" value="AB_hydrolase_fold"/>
</dbReference>
<protein>
    <submittedName>
        <fullName evidence="2">Uncharacterized protein</fullName>
    </submittedName>
</protein>
<reference evidence="2 3" key="1">
    <citation type="journal article" date="2012" name="Genome Biol.">
        <title>Genome and low-iron response of an oceanic diatom adapted to chronic iron limitation.</title>
        <authorList>
            <person name="Lommer M."/>
            <person name="Specht M."/>
            <person name="Roy A.S."/>
            <person name="Kraemer L."/>
            <person name="Andreson R."/>
            <person name="Gutowska M.A."/>
            <person name="Wolf J."/>
            <person name="Bergner S.V."/>
            <person name="Schilhabel M.B."/>
            <person name="Klostermeier U.C."/>
            <person name="Beiko R.G."/>
            <person name="Rosenstiel P."/>
            <person name="Hippler M."/>
            <person name="Laroche J."/>
        </authorList>
    </citation>
    <scope>NUCLEOTIDE SEQUENCE [LARGE SCALE GENOMIC DNA]</scope>
    <source>
        <strain evidence="2 3">CCMP1005</strain>
    </source>
</reference>
<feature type="compositionally biased region" description="Basic and acidic residues" evidence="1">
    <location>
        <begin position="1"/>
        <end position="19"/>
    </location>
</feature>
<evidence type="ECO:0000313" key="2">
    <source>
        <dbReference type="EMBL" id="EJK67674.1"/>
    </source>
</evidence>
<comment type="caution">
    <text evidence="2">The sequence shown here is derived from an EMBL/GenBank/DDBJ whole genome shotgun (WGS) entry which is preliminary data.</text>
</comment>
<accession>K0SRT8</accession>
<dbReference type="SUPFAM" id="SSF53474">
    <property type="entry name" value="alpha/beta-Hydrolases"/>
    <property type="match status" value="1"/>
</dbReference>
<dbReference type="Gene3D" id="3.40.50.1820">
    <property type="entry name" value="alpha/beta hydrolase"/>
    <property type="match status" value="1"/>
</dbReference>
<feature type="region of interest" description="Disordered" evidence="1">
    <location>
        <begin position="1"/>
        <end position="28"/>
    </location>
</feature>